<name>F5IU05_9BACT</name>
<dbReference type="AlphaFoldDB" id="F5IU05"/>
<dbReference type="HOGENOM" id="CLU_032295_0_0_10"/>
<keyword evidence="3" id="KW-1185">Reference proteome</keyword>
<protein>
    <recommendedName>
        <fullName evidence="1">DUF5723 domain-containing protein</fullName>
    </recommendedName>
</protein>
<evidence type="ECO:0000313" key="3">
    <source>
        <dbReference type="Proteomes" id="UP000004913"/>
    </source>
</evidence>
<dbReference type="EMBL" id="ADLV01000008">
    <property type="protein sequence ID" value="EGJ99138.1"/>
    <property type="molecule type" value="Genomic_DNA"/>
</dbReference>
<dbReference type="Proteomes" id="UP000004913">
    <property type="component" value="Unassembled WGS sequence"/>
</dbReference>
<gene>
    <name evidence="2" type="ORF">HMPREF9455_00572</name>
</gene>
<dbReference type="STRING" id="742766.HMPREF9455_00572"/>
<sequence length="482" mass="53567">MNSKYRLIGKMRFITKLHAVSIAILSLFSINGGYAQVTQSDYFMETSYLRNSLNPALRPEQGYLVVPILPTIGANGQTNKINLHNFTFKGPDGKRVTFMHQSVGVEQFLSKLSYDNYANADVNIKFFGLGFYKGDHFWNIDMGVRTHADVNIPKPFFELLKRGFGQEEQSTYDLSDLHATGYSFIEIGVAHSRMFMDNNLTLGARVKFLGGLADFKFDTKSLNIDAGPDYWKAKSKASLIGSAPGVAPRYDEKGNLDGFTFGNFNLPGLGLGIDLGAVYDVKELFPVLEGLKISAAINDIGFISWSKANTINLQSPETEVIVSPNDYSIYERDGSSVFDVFEDALDDIKKAVNLKGETKRGRASMLRMNMNLGAEYELVRDKLTAGALYSIRFGSYSNISEFTLSANYRPCTWFATSLTYSVNHSQFDTFGLALHIVPSKGLNLFLASDYATPHISSDFVPTTSRALNFQFGISIPLGERRK</sequence>
<dbReference type="Pfam" id="PF18990">
    <property type="entry name" value="DUF5723"/>
    <property type="match status" value="1"/>
</dbReference>
<proteinExistence type="predicted"/>
<evidence type="ECO:0000313" key="2">
    <source>
        <dbReference type="EMBL" id="EGJ99138.1"/>
    </source>
</evidence>
<comment type="caution">
    <text evidence="2">The sequence shown here is derived from an EMBL/GenBank/DDBJ whole genome shotgun (WGS) entry which is preliminary data.</text>
</comment>
<evidence type="ECO:0000259" key="1">
    <source>
        <dbReference type="Pfam" id="PF18990"/>
    </source>
</evidence>
<dbReference type="InterPro" id="IPR043781">
    <property type="entry name" value="DUF5723"/>
</dbReference>
<organism evidence="2 3">
    <name type="scientific">Dysgonomonas gadei ATCC BAA-286</name>
    <dbReference type="NCBI Taxonomy" id="742766"/>
    <lineage>
        <taxon>Bacteria</taxon>
        <taxon>Pseudomonadati</taxon>
        <taxon>Bacteroidota</taxon>
        <taxon>Bacteroidia</taxon>
        <taxon>Bacteroidales</taxon>
        <taxon>Dysgonomonadaceae</taxon>
        <taxon>Dysgonomonas</taxon>
    </lineage>
</organism>
<accession>F5IU05</accession>
<dbReference type="eggNOG" id="COG4771">
    <property type="taxonomic scope" value="Bacteria"/>
</dbReference>
<reference evidence="2 3" key="1">
    <citation type="submission" date="2011-04" db="EMBL/GenBank/DDBJ databases">
        <title>The Genome Sequence of Dysgonomonas gadei ATCC BAA-286.</title>
        <authorList>
            <consortium name="The Broad Institute Genome Sequencing Platform"/>
            <person name="Earl A."/>
            <person name="Ward D."/>
            <person name="Feldgarden M."/>
            <person name="Gevers D."/>
            <person name="Pudlo N."/>
            <person name="Martens E."/>
            <person name="Allen-Vercoe E."/>
            <person name="Young S.K."/>
            <person name="Zeng Q."/>
            <person name="Gargeya S."/>
            <person name="Fitzgerald M."/>
            <person name="Haas B."/>
            <person name="Abouelleil A."/>
            <person name="Alvarado L."/>
            <person name="Arachchi H.M."/>
            <person name="Berlin A."/>
            <person name="Brown A."/>
            <person name="Chapman S.B."/>
            <person name="Chen Z."/>
            <person name="Dunbar C."/>
            <person name="Freedman E."/>
            <person name="Gearin G."/>
            <person name="Gellesch M."/>
            <person name="Goldberg J."/>
            <person name="Griggs A."/>
            <person name="Gujja S."/>
            <person name="Heiman D."/>
            <person name="Howarth C."/>
            <person name="Larson L."/>
            <person name="Lui A."/>
            <person name="MacDonald P.J.P."/>
            <person name="Mehta T."/>
            <person name="Montmayeur A."/>
            <person name="Murphy C."/>
            <person name="Neiman D."/>
            <person name="Pearson M."/>
            <person name="Priest M."/>
            <person name="Roberts A."/>
            <person name="Saif S."/>
            <person name="Shea T."/>
            <person name="Shenoy N."/>
            <person name="Sisk P."/>
            <person name="Stolte C."/>
            <person name="Sykes S."/>
            <person name="Yandava C."/>
            <person name="Wortman J."/>
            <person name="Nusbaum C."/>
            <person name="Birren B."/>
        </authorList>
    </citation>
    <scope>NUCLEOTIDE SEQUENCE [LARGE SCALE GENOMIC DNA]</scope>
    <source>
        <strain evidence="2 3">ATCC BAA-286</strain>
    </source>
</reference>
<feature type="domain" description="DUF5723" evidence="1">
    <location>
        <begin position="55"/>
        <end position="449"/>
    </location>
</feature>